<sequence length="88" mass="9599">MGTALGAGVLNTLQGNIPPEKHMRLLSTNRLRLHLSGEVNLVGELNTGAAAVAVTATTNALAMDLFHRMFPALCFGFDMFVRWFMTLH</sequence>
<dbReference type="Proteomes" id="UP001168877">
    <property type="component" value="Unassembled WGS sequence"/>
</dbReference>
<keyword evidence="2" id="KW-1185">Reference proteome</keyword>
<proteinExistence type="predicted"/>
<comment type="caution">
    <text evidence="1">The sequence shown here is derived from an EMBL/GenBank/DDBJ whole genome shotgun (WGS) entry which is preliminary data.</text>
</comment>
<dbReference type="AlphaFoldDB" id="A0AA39VK14"/>
<evidence type="ECO:0000313" key="1">
    <source>
        <dbReference type="EMBL" id="KAK0582551.1"/>
    </source>
</evidence>
<evidence type="ECO:0000313" key="2">
    <source>
        <dbReference type="Proteomes" id="UP001168877"/>
    </source>
</evidence>
<gene>
    <name evidence="1" type="ORF">LWI29_026933</name>
</gene>
<protein>
    <submittedName>
        <fullName evidence="1">Uncharacterized protein</fullName>
    </submittedName>
</protein>
<reference evidence="1" key="1">
    <citation type="journal article" date="2022" name="Plant J.">
        <title>Strategies of tolerance reflected in two North American maple genomes.</title>
        <authorList>
            <person name="McEvoy S.L."/>
            <person name="Sezen U.U."/>
            <person name="Trouern-Trend A."/>
            <person name="McMahon S.M."/>
            <person name="Schaberg P.G."/>
            <person name="Yang J."/>
            <person name="Wegrzyn J.L."/>
            <person name="Swenson N.G."/>
        </authorList>
    </citation>
    <scope>NUCLEOTIDE SEQUENCE</scope>
    <source>
        <strain evidence="1">NS2018</strain>
    </source>
</reference>
<accession>A0AA39VK14</accession>
<name>A0AA39VK14_ACESA</name>
<reference evidence="1" key="2">
    <citation type="submission" date="2023-06" db="EMBL/GenBank/DDBJ databases">
        <authorList>
            <person name="Swenson N.G."/>
            <person name="Wegrzyn J.L."/>
            <person name="Mcevoy S.L."/>
        </authorList>
    </citation>
    <scope>NUCLEOTIDE SEQUENCE</scope>
    <source>
        <strain evidence="1">NS2018</strain>
        <tissue evidence="1">Leaf</tissue>
    </source>
</reference>
<organism evidence="1 2">
    <name type="scientific">Acer saccharum</name>
    <name type="common">Sugar maple</name>
    <dbReference type="NCBI Taxonomy" id="4024"/>
    <lineage>
        <taxon>Eukaryota</taxon>
        <taxon>Viridiplantae</taxon>
        <taxon>Streptophyta</taxon>
        <taxon>Embryophyta</taxon>
        <taxon>Tracheophyta</taxon>
        <taxon>Spermatophyta</taxon>
        <taxon>Magnoliopsida</taxon>
        <taxon>eudicotyledons</taxon>
        <taxon>Gunneridae</taxon>
        <taxon>Pentapetalae</taxon>
        <taxon>rosids</taxon>
        <taxon>malvids</taxon>
        <taxon>Sapindales</taxon>
        <taxon>Sapindaceae</taxon>
        <taxon>Hippocastanoideae</taxon>
        <taxon>Acereae</taxon>
        <taxon>Acer</taxon>
    </lineage>
</organism>
<dbReference type="EMBL" id="JAUESC010000384">
    <property type="protein sequence ID" value="KAK0582551.1"/>
    <property type="molecule type" value="Genomic_DNA"/>
</dbReference>